<keyword evidence="2" id="KW-1003">Cell membrane</keyword>
<evidence type="ECO:0000256" key="5">
    <source>
        <dbReference type="ARBA" id="ARBA00023136"/>
    </source>
</evidence>
<protein>
    <recommendedName>
        <fullName evidence="6">Glycosyltransferase 2-like domain-containing protein</fullName>
    </recommendedName>
</protein>
<gene>
    <name evidence="7" type="ORF">GFER_10490</name>
</gene>
<dbReference type="Gene3D" id="3.90.550.10">
    <property type="entry name" value="Spore Coat Polysaccharide Biosynthesis Protein SpsA, Chain A"/>
    <property type="match status" value="1"/>
</dbReference>
<dbReference type="GO" id="GO:0016757">
    <property type="term" value="F:glycosyltransferase activity"/>
    <property type="evidence" value="ECO:0007669"/>
    <property type="project" value="UniProtKB-KW"/>
</dbReference>
<dbReference type="AlphaFoldDB" id="A0A0C2EDB8"/>
<reference evidence="7 8" key="1">
    <citation type="submission" date="2014-12" db="EMBL/GenBank/DDBJ databases">
        <title>Genomes of Geoalkalibacter ferrihydriticus and Geoalkalibacter subterraneus, two haloalkaliphilic metal-reducing members of the Geobacteraceae.</title>
        <authorList>
            <person name="Badalamenti J.P."/>
            <person name="Torres C.I."/>
            <person name="Krajmalnik-Brown R."/>
            <person name="Bond D.R."/>
        </authorList>
    </citation>
    <scope>NUCLEOTIDE SEQUENCE [LARGE SCALE GENOMIC DNA]</scope>
    <source>
        <strain evidence="7 8">DSM 17813</strain>
    </source>
</reference>
<name>A0A0C2EDB8_9BACT</name>
<organism evidence="7 8">
    <name type="scientific">Geoalkalibacter ferrihydriticus DSM 17813</name>
    <dbReference type="NCBI Taxonomy" id="1121915"/>
    <lineage>
        <taxon>Bacteria</taxon>
        <taxon>Pseudomonadati</taxon>
        <taxon>Thermodesulfobacteriota</taxon>
        <taxon>Desulfuromonadia</taxon>
        <taxon>Desulfuromonadales</taxon>
        <taxon>Geoalkalibacteraceae</taxon>
        <taxon>Geoalkalibacter</taxon>
    </lineage>
</organism>
<dbReference type="GO" id="GO:0005886">
    <property type="term" value="C:plasma membrane"/>
    <property type="evidence" value="ECO:0007669"/>
    <property type="project" value="UniProtKB-SubCell"/>
</dbReference>
<dbReference type="NCBIfam" id="TIGR04283">
    <property type="entry name" value="glyco_like_mftF"/>
    <property type="match status" value="1"/>
</dbReference>
<evidence type="ECO:0000259" key="6">
    <source>
        <dbReference type="Pfam" id="PF00535"/>
    </source>
</evidence>
<evidence type="ECO:0000256" key="1">
    <source>
        <dbReference type="ARBA" id="ARBA00004236"/>
    </source>
</evidence>
<evidence type="ECO:0000313" key="7">
    <source>
        <dbReference type="EMBL" id="KIH76583.1"/>
    </source>
</evidence>
<comment type="subcellular location">
    <subcellularLocation>
        <location evidence="1">Cell membrane</location>
    </subcellularLocation>
</comment>
<dbReference type="CDD" id="cd02522">
    <property type="entry name" value="GT_2_like_a"/>
    <property type="match status" value="1"/>
</dbReference>
<dbReference type="InterPro" id="IPR026461">
    <property type="entry name" value="Trfase_2_rSAM/seldom_assoc"/>
</dbReference>
<proteinExistence type="predicted"/>
<keyword evidence="8" id="KW-1185">Reference proteome</keyword>
<feature type="domain" description="Glycosyltransferase 2-like" evidence="6">
    <location>
        <begin position="11"/>
        <end position="118"/>
    </location>
</feature>
<dbReference type="SUPFAM" id="SSF53448">
    <property type="entry name" value="Nucleotide-diphospho-sugar transferases"/>
    <property type="match status" value="1"/>
</dbReference>
<evidence type="ECO:0000256" key="3">
    <source>
        <dbReference type="ARBA" id="ARBA00022676"/>
    </source>
</evidence>
<dbReference type="Proteomes" id="UP000035068">
    <property type="component" value="Unassembled WGS sequence"/>
</dbReference>
<dbReference type="PANTHER" id="PTHR43646:SF2">
    <property type="entry name" value="GLYCOSYLTRANSFERASE 2-LIKE DOMAIN-CONTAINING PROTEIN"/>
    <property type="match status" value="1"/>
</dbReference>
<comment type="caution">
    <text evidence="7">The sequence shown here is derived from an EMBL/GenBank/DDBJ whole genome shotgun (WGS) entry which is preliminary data.</text>
</comment>
<keyword evidence="3" id="KW-0328">Glycosyltransferase</keyword>
<dbReference type="InterPro" id="IPR029044">
    <property type="entry name" value="Nucleotide-diphossugar_trans"/>
</dbReference>
<dbReference type="Pfam" id="PF00535">
    <property type="entry name" value="Glycos_transf_2"/>
    <property type="match status" value="1"/>
</dbReference>
<keyword evidence="4" id="KW-0808">Transferase</keyword>
<dbReference type="PANTHER" id="PTHR43646">
    <property type="entry name" value="GLYCOSYLTRANSFERASE"/>
    <property type="match status" value="1"/>
</dbReference>
<evidence type="ECO:0000256" key="4">
    <source>
        <dbReference type="ARBA" id="ARBA00022679"/>
    </source>
</evidence>
<accession>A0A0C2EDB8</accession>
<dbReference type="EMBL" id="JWJD01000003">
    <property type="protein sequence ID" value="KIH76583.1"/>
    <property type="molecule type" value="Genomic_DNA"/>
</dbReference>
<sequence length="356" mass="40979">MNRRAVNPELSIVIPILNEAGGLQSLVDMLAEQQGCTFEVIFCDGGSEDGSPALLRTLGAQTPFAFRTVNSGPGRGRQMNVGARFAKGDFLLFLHADSLLPDPRALAESLQRMRREHVRRGNHCFAGRFALRFSLTSHKQNFGYFFYEEKARLNLSGCIHGDQGMLLPRAFFEEVGPFDSEQPIFEDEKLAAAIARRGVWILFPAEIVTSARRFEREGLRERQILNALLMNFHHIGWTPFFRQAPEVYRQQAAGHRLDLLPFFLCIDNLLRALPQPEQRRLWQATGRYVRSQAWQLSFAFLTGVRYVLKRPHRLRSWGESFCALWERCTDFPPLNRFTGALVRIWFRHTLKRLQKS</sequence>
<evidence type="ECO:0000256" key="2">
    <source>
        <dbReference type="ARBA" id="ARBA00022475"/>
    </source>
</evidence>
<dbReference type="InterPro" id="IPR001173">
    <property type="entry name" value="Glyco_trans_2-like"/>
</dbReference>
<evidence type="ECO:0000313" key="8">
    <source>
        <dbReference type="Proteomes" id="UP000035068"/>
    </source>
</evidence>
<keyword evidence="5" id="KW-0472">Membrane</keyword>